<proteinExistence type="inferred from homology"/>
<name>A0A9J6Q4S1_9ENTR</name>
<protein>
    <submittedName>
        <fullName evidence="6">LysR substrate-binding domain-containing protein</fullName>
    </submittedName>
</protein>
<dbReference type="GO" id="GO:0003677">
    <property type="term" value="F:DNA binding"/>
    <property type="evidence" value="ECO:0007669"/>
    <property type="project" value="UniProtKB-KW"/>
</dbReference>
<sequence>MDLRHLRYFLAVAEEGHFGRAAARLNIVQPALSMQIKALEEELGGALFVRSSRRVELTDAGVLLQIEARRTLEQAEHTRLTVERALRGETGRVRVGFAGNAIFSGKLTADLRRFHQRYPDAELTIDEVGPQEQVEAILAGHLDIGYTPAHSNTVGPDLAVRRIGDWEMLVALPEDHALVAHDCLTIAMLAGQPLVLYEAHDVHEHLVMLLTQKLGSRCHIAWRAHSTLSTLAIAATGLGLALVPAPLQQVHIPGLVYRPLKEADLTANLVLISRAQEASASVKAYLELVIGPVY</sequence>
<dbReference type="AlphaFoldDB" id="A0A9J6Q4S1"/>
<dbReference type="RefSeq" id="WP_271281990.1">
    <property type="nucleotide sequence ID" value="NZ_JAMGZK010000044.1"/>
</dbReference>
<comment type="similarity">
    <text evidence="1">Belongs to the LysR transcriptional regulatory family.</text>
</comment>
<accession>A0A9J6Q4S1</accession>
<dbReference type="PROSITE" id="PS50931">
    <property type="entry name" value="HTH_LYSR"/>
    <property type="match status" value="1"/>
</dbReference>
<evidence type="ECO:0000256" key="3">
    <source>
        <dbReference type="ARBA" id="ARBA00023125"/>
    </source>
</evidence>
<dbReference type="PANTHER" id="PTHR30346:SF28">
    <property type="entry name" value="HTH-TYPE TRANSCRIPTIONAL REGULATOR CYNR"/>
    <property type="match status" value="1"/>
</dbReference>
<evidence type="ECO:0000313" key="6">
    <source>
        <dbReference type="EMBL" id="MCU6664282.1"/>
    </source>
</evidence>
<dbReference type="InterPro" id="IPR005119">
    <property type="entry name" value="LysR_subst-bd"/>
</dbReference>
<feature type="domain" description="HTH lysR-type" evidence="5">
    <location>
        <begin position="1"/>
        <end position="58"/>
    </location>
</feature>
<dbReference type="PRINTS" id="PR00039">
    <property type="entry name" value="HTHLYSR"/>
</dbReference>
<dbReference type="EMBL" id="JAMGZK010000044">
    <property type="protein sequence ID" value="MCU6664282.1"/>
    <property type="molecule type" value="Genomic_DNA"/>
</dbReference>
<keyword evidence="3" id="KW-0238">DNA-binding</keyword>
<dbReference type="Gene3D" id="1.10.10.10">
    <property type="entry name" value="Winged helix-like DNA-binding domain superfamily/Winged helix DNA-binding domain"/>
    <property type="match status" value="1"/>
</dbReference>
<reference evidence="6" key="1">
    <citation type="submission" date="2022-05" db="EMBL/GenBank/DDBJ databases">
        <title>Description of a novel species of Leclercia; Leclercia tamurae and the Proposal for a Novel Genus Silvania gen. nov. Containing Two Novel Species Silvania hatchlandensis sp. nov. and Silvania confinis sp. nov. Isolated from the Rhizosphere of Oak.</title>
        <authorList>
            <person name="Maddock D.W."/>
            <person name="Brady C.L."/>
            <person name="Denman S."/>
            <person name="Arnold D."/>
        </authorList>
    </citation>
    <scope>NUCLEOTIDE SEQUENCE</scope>
    <source>
        <strain evidence="6">H19S6</strain>
    </source>
</reference>
<dbReference type="Pfam" id="PF00126">
    <property type="entry name" value="HTH_1"/>
    <property type="match status" value="1"/>
</dbReference>
<dbReference type="Proteomes" id="UP001063816">
    <property type="component" value="Unassembled WGS sequence"/>
</dbReference>
<evidence type="ECO:0000256" key="1">
    <source>
        <dbReference type="ARBA" id="ARBA00009437"/>
    </source>
</evidence>
<dbReference type="InterPro" id="IPR036388">
    <property type="entry name" value="WH-like_DNA-bd_sf"/>
</dbReference>
<dbReference type="FunFam" id="1.10.10.10:FF:000001">
    <property type="entry name" value="LysR family transcriptional regulator"/>
    <property type="match status" value="1"/>
</dbReference>
<keyword evidence="7" id="KW-1185">Reference proteome</keyword>
<dbReference type="SUPFAM" id="SSF53850">
    <property type="entry name" value="Periplasmic binding protein-like II"/>
    <property type="match status" value="1"/>
</dbReference>
<dbReference type="GO" id="GO:0032993">
    <property type="term" value="C:protein-DNA complex"/>
    <property type="evidence" value="ECO:0007669"/>
    <property type="project" value="TreeGrafter"/>
</dbReference>
<evidence type="ECO:0000256" key="2">
    <source>
        <dbReference type="ARBA" id="ARBA00023015"/>
    </source>
</evidence>
<keyword evidence="2" id="KW-0805">Transcription regulation</keyword>
<dbReference type="GO" id="GO:0003700">
    <property type="term" value="F:DNA-binding transcription factor activity"/>
    <property type="evidence" value="ECO:0007669"/>
    <property type="project" value="InterPro"/>
</dbReference>
<dbReference type="InterPro" id="IPR036390">
    <property type="entry name" value="WH_DNA-bd_sf"/>
</dbReference>
<dbReference type="Pfam" id="PF03466">
    <property type="entry name" value="LysR_substrate"/>
    <property type="match status" value="1"/>
</dbReference>
<evidence type="ECO:0000313" key="7">
    <source>
        <dbReference type="Proteomes" id="UP001063816"/>
    </source>
</evidence>
<dbReference type="SUPFAM" id="SSF46785">
    <property type="entry name" value="Winged helix' DNA-binding domain"/>
    <property type="match status" value="1"/>
</dbReference>
<dbReference type="InterPro" id="IPR000847">
    <property type="entry name" value="LysR_HTH_N"/>
</dbReference>
<evidence type="ECO:0000256" key="4">
    <source>
        <dbReference type="ARBA" id="ARBA00023163"/>
    </source>
</evidence>
<dbReference type="CDD" id="cd08414">
    <property type="entry name" value="PBP2_LTTR_aromatics_like"/>
    <property type="match status" value="1"/>
</dbReference>
<evidence type="ECO:0000259" key="5">
    <source>
        <dbReference type="PROSITE" id="PS50931"/>
    </source>
</evidence>
<dbReference type="PANTHER" id="PTHR30346">
    <property type="entry name" value="TRANSCRIPTIONAL DUAL REGULATOR HCAR-RELATED"/>
    <property type="match status" value="1"/>
</dbReference>
<keyword evidence="4" id="KW-0804">Transcription</keyword>
<comment type="caution">
    <text evidence="6">The sequence shown here is derived from an EMBL/GenBank/DDBJ whole genome shotgun (WGS) entry which is preliminary data.</text>
</comment>
<dbReference type="Gene3D" id="3.40.190.10">
    <property type="entry name" value="Periplasmic binding protein-like II"/>
    <property type="match status" value="2"/>
</dbReference>
<organism evidence="6 7">
    <name type="scientific">Silvania hatchlandensis</name>
    <dbReference type="NCBI Taxonomy" id="2926469"/>
    <lineage>
        <taxon>Bacteria</taxon>
        <taxon>Pseudomonadati</taxon>
        <taxon>Pseudomonadota</taxon>
        <taxon>Gammaproteobacteria</taxon>
        <taxon>Enterobacterales</taxon>
        <taxon>Enterobacteriaceae</taxon>
        <taxon>Silvania</taxon>
    </lineage>
</organism>
<gene>
    <name evidence="6" type="ORF">M8014_07995</name>
</gene>